<dbReference type="RefSeq" id="WP_101288784.1">
    <property type="nucleotide sequence ID" value="NZ_FOUQ01000005.1"/>
</dbReference>
<accession>A0A1I4T960</accession>
<dbReference type="NCBIfam" id="NF002696">
    <property type="entry name" value="PRK02487.1-5"/>
    <property type="match status" value="1"/>
</dbReference>
<dbReference type="Pfam" id="PF03928">
    <property type="entry name" value="HbpS-like"/>
    <property type="match status" value="1"/>
</dbReference>
<evidence type="ECO:0000313" key="2">
    <source>
        <dbReference type="EMBL" id="PKR89475.1"/>
    </source>
</evidence>
<dbReference type="InterPro" id="IPR010371">
    <property type="entry name" value="YBR137W-like"/>
</dbReference>
<name>A0A1I4T960_9HYPH</name>
<dbReference type="PIRSF" id="PIRSF008757">
    <property type="entry name" value="UCP008757"/>
    <property type="match status" value="1"/>
</dbReference>
<dbReference type="OrthoDB" id="9815315at2"/>
<evidence type="ECO:0000256" key="1">
    <source>
        <dbReference type="HAMAP-Rule" id="MF_00761"/>
    </source>
</evidence>
<reference evidence="2 3" key="1">
    <citation type="submission" date="2017-12" db="EMBL/GenBank/DDBJ databases">
        <title>Anaerobic carbon monoxide metabolism by Pleomorphomonas carboxyditropha sp. nov., a new mesophilic hydrogenogenic carboxidotroph.</title>
        <authorList>
            <person name="Esquivel-Elizondo S."/>
            <person name="Krajmalnik-Brown R."/>
        </authorList>
    </citation>
    <scope>NUCLEOTIDE SEQUENCE [LARGE SCALE GENOMIC DNA]</scope>
    <source>
        <strain evidence="2 3">R5-392</strain>
    </source>
</reference>
<comment type="caution">
    <text evidence="2">The sequence shown here is derived from an EMBL/GenBank/DDBJ whole genome shotgun (WGS) entry which is preliminary data.</text>
</comment>
<dbReference type="InterPro" id="IPR005624">
    <property type="entry name" value="PduO/GlcC-like"/>
</dbReference>
<dbReference type="EMBL" id="PJNW01000005">
    <property type="protein sequence ID" value="PKR89475.1"/>
    <property type="molecule type" value="Genomic_DNA"/>
</dbReference>
<dbReference type="InterPro" id="IPR038084">
    <property type="entry name" value="PduO/GlcC-like_sf"/>
</dbReference>
<dbReference type="HAMAP" id="MF_00761">
    <property type="entry name" value="UPF0303"/>
    <property type="match status" value="1"/>
</dbReference>
<dbReference type="AlphaFoldDB" id="A0A1I4T960"/>
<keyword evidence="3" id="KW-1185">Reference proteome</keyword>
<sequence length="159" mass="17344">MTFISQELLDDLLAQEERLQFPAFDNDMAIALGLLLMELGRARNLPITVDVTRAGQQLFHAALAGTSADNDQWIVRKNAVVMRFGHSSYYMGRRAALKDVPFHEAMLVDPLEYAAHGGAFPIKVVGTGLVGTVTVSGLPQHEDHALAVEAIETFLAKQA</sequence>
<organism evidence="2 3">
    <name type="scientific">Pleomorphomonas diazotrophica</name>
    <dbReference type="NCBI Taxonomy" id="1166257"/>
    <lineage>
        <taxon>Bacteria</taxon>
        <taxon>Pseudomonadati</taxon>
        <taxon>Pseudomonadota</taxon>
        <taxon>Alphaproteobacteria</taxon>
        <taxon>Hyphomicrobiales</taxon>
        <taxon>Pleomorphomonadaceae</taxon>
        <taxon>Pleomorphomonas</taxon>
    </lineage>
</organism>
<proteinExistence type="inferred from homology"/>
<dbReference type="Gene3D" id="3.30.450.150">
    <property type="entry name" value="Haem-degrading domain"/>
    <property type="match status" value="1"/>
</dbReference>
<dbReference type="PANTHER" id="PTHR28255:SF1">
    <property type="entry name" value="UPF0303 PROTEIN YBR137W"/>
    <property type="match status" value="1"/>
</dbReference>
<comment type="similarity">
    <text evidence="1">Belongs to the UPF0303 family.</text>
</comment>
<dbReference type="Proteomes" id="UP000233491">
    <property type="component" value="Unassembled WGS sequence"/>
</dbReference>
<dbReference type="PANTHER" id="PTHR28255">
    <property type="match status" value="1"/>
</dbReference>
<evidence type="ECO:0000313" key="3">
    <source>
        <dbReference type="Proteomes" id="UP000233491"/>
    </source>
</evidence>
<gene>
    <name evidence="2" type="ORF">CXZ10_08835</name>
</gene>
<dbReference type="SUPFAM" id="SSF143744">
    <property type="entry name" value="GlcG-like"/>
    <property type="match status" value="1"/>
</dbReference>
<protein>
    <recommendedName>
        <fullName evidence="1">UPF0303 protein CXZ10_08835</fullName>
    </recommendedName>
</protein>